<comment type="caution">
    <text evidence="1">The sequence shown here is derived from an EMBL/GenBank/DDBJ whole genome shotgun (WGS) entry which is preliminary data.</text>
</comment>
<dbReference type="AlphaFoldDB" id="A0A4D4LGC6"/>
<evidence type="ECO:0000313" key="1">
    <source>
        <dbReference type="EMBL" id="GDY60352.1"/>
    </source>
</evidence>
<sequence>MPGSTPFALGQPGVVRMTTSNPLRTRWHSGMVGLRSSPGAASLTFERSDMSDRETRRLPLLRGAVAGFFSGVTRAITGWMISNVLDR</sequence>
<gene>
    <name evidence="1" type="ORF">SVIO_109750</name>
</gene>
<keyword evidence="2" id="KW-1185">Reference proteome</keyword>
<dbReference type="EMBL" id="BJHW01000002">
    <property type="protein sequence ID" value="GDY60352.1"/>
    <property type="molecule type" value="Genomic_DNA"/>
</dbReference>
<dbReference type="Proteomes" id="UP000301309">
    <property type="component" value="Unassembled WGS sequence"/>
</dbReference>
<proteinExistence type="predicted"/>
<accession>A0A4D4LGC6</accession>
<evidence type="ECO:0000313" key="2">
    <source>
        <dbReference type="Proteomes" id="UP000301309"/>
    </source>
</evidence>
<organism evidence="1 2">
    <name type="scientific">Streptomyces violaceusniger</name>
    <dbReference type="NCBI Taxonomy" id="68280"/>
    <lineage>
        <taxon>Bacteria</taxon>
        <taxon>Bacillati</taxon>
        <taxon>Actinomycetota</taxon>
        <taxon>Actinomycetes</taxon>
        <taxon>Kitasatosporales</taxon>
        <taxon>Streptomycetaceae</taxon>
        <taxon>Streptomyces</taxon>
        <taxon>Streptomyces violaceusniger group</taxon>
    </lineage>
</organism>
<reference evidence="1 2" key="1">
    <citation type="journal article" date="2020" name="Int. J. Syst. Evol. Microbiol.">
        <title>Reclassification of Streptomyces castelarensis and Streptomyces sporoclivatus as later heterotypic synonyms of Streptomyces antimycoticus.</title>
        <authorList>
            <person name="Komaki H."/>
            <person name="Tamura T."/>
        </authorList>
    </citation>
    <scope>NUCLEOTIDE SEQUENCE [LARGE SCALE GENOMIC DNA]</scope>
    <source>
        <strain evidence="1 2">NBRC 13459</strain>
    </source>
</reference>
<protein>
    <submittedName>
        <fullName evidence="1">Uncharacterized protein</fullName>
    </submittedName>
</protein>
<name>A0A4D4LGC6_STRVO</name>